<evidence type="ECO:0000256" key="1">
    <source>
        <dbReference type="ARBA" id="ARBA00002791"/>
    </source>
</evidence>
<accession>A0ABQ7LRJ3</accession>
<evidence type="ECO:0000256" key="5">
    <source>
        <dbReference type="ARBA" id="ARBA00011157"/>
    </source>
</evidence>
<keyword evidence="8 11" id="KW-0256">Endoplasmic reticulum</keyword>
<comment type="subcellular location">
    <subcellularLocation>
        <location evidence="2 11">Endoplasmic reticulum membrane</location>
        <topology evidence="2 11">Multi-pass membrane protein</topology>
    </subcellularLocation>
</comment>
<proteinExistence type="inferred from homology"/>
<reference evidence="12 13" key="1">
    <citation type="submission" date="2021-03" db="EMBL/GenBank/DDBJ databases">
        <authorList>
            <person name="King G.J."/>
            <person name="Bancroft I."/>
            <person name="Baten A."/>
            <person name="Bloomfield J."/>
            <person name="Borpatragohain P."/>
            <person name="He Z."/>
            <person name="Irish N."/>
            <person name="Irwin J."/>
            <person name="Liu K."/>
            <person name="Mauleon R.P."/>
            <person name="Moore J."/>
            <person name="Morris R."/>
            <person name="Ostergaard L."/>
            <person name="Wang B."/>
            <person name="Wells R."/>
        </authorList>
    </citation>
    <scope>NUCLEOTIDE SEQUENCE [LARGE SCALE GENOMIC DNA]</scope>
    <source>
        <strain evidence="12">R-o-18</strain>
        <tissue evidence="12">Leaf</tissue>
    </source>
</reference>
<evidence type="ECO:0000313" key="12">
    <source>
        <dbReference type="EMBL" id="KAG5388887.1"/>
    </source>
</evidence>
<comment type="function">
    <text evidence="1 11">Subunit of the oligosaccharyl transferase (OST) complex that catalyzes the initial transfer of a defined glycan (Glc(3)Man(9)GlcNAc(2) in eukaryotes) from the lipid carrier dolichol-pyrophosphate to an asparagine residue within an Asn-X-Ser/Thr consensus motif in nascent polypeptide chains, the first step in protein N-glycosylation. N-glycosylation occurs cotranslationally and the complex associates with the Sec61 complex at the channel-forming translocon complex that mediates protein translocation across the endoplasmic reticulum (ER). All subunits are required for a maximal enzyme activity.</text>
</comment>
<evidence type="ECO:0000313" key="13">
    <source>
        <dbReference type="Proteomes" id="UP000823674"/>
    </source>
</evidence>
<feature type="transmembrane region" description="Helical" evidence="11">
    <location>
        <begin position="38"/>
        <end position="64"/>
    </location>
</feature>
<comment type="subunit">
    <text evidence="5 11">Component of the oligosaccharyltransferase (OST) complex.</text>
</comment>
<evidence type="ECO:0000256" key="8">
    <source>
        <dbReference type="ARBA" id="ARBA00022824"/>
    </source>
</evidence>
<evidence type="ECO:0000256" key="10">
    <source>
        <dbReference type="ARBA" id="ARBA00023136"/>
    </source>
</evidence>
<evidence type="ECO:0000256" key="9">
    <source>
        <dbReference type="ARBA" id="ARBA00022989"/>
    </source>
</evidence>
<dbReference type="Proteomes" id="UP000823674">
    <property type="component" value="Chromosome A08"/>
</dbReference>
<dbReference type="Pfam" id="PF02109">
    <property type="entry name" value="DAD"/>
    <property type="match status" value="1"/>
</dbReference>
<evidence type="ECO:0000256" key="3">
    <source>
        <dbReference type="ARBA" id="ARBA00004922"/>
    </source>
</evidence>
<keyword evidence="9 11" id="KW-1133">Transmembrane helix</keyword>
<dbReference type="EMBL" id="JADBGQ010000007">
    <property type="protein sequence ID" value="KAG5388887.1"/>
    <property type="molecule type" value="Genomic_DNA"/>
</dbReference>
<keyword evidence="10 11" id="KW-0472">Membrane</keyword>
<protein>
    <recommendedName>
        <fullName evidence="11">Dolichyl-diphosphooligosaccharide--protein glycosyltransferase subunit DAD1</fullName>
        <shortName evidence="11">Oligosaccharyl transferase subunit DAD1</shortName>
    </recommendedName>
</protein>
<comment type="caution">
    <text evidence="11">Lacks conserved residue(s) required for the propagation of feature annotation.</text>
</comment>
<dbReference type="InterPro" id="IPR003038">
    <property type="entry name" value="DAD/Ost2"/>
</dbReference>
<comment type="similarity">
    <text evidence="4 11">Belongs to the DAD/OST2 family.</text>
</comment>
<keyword evidence="13" id="KW-1185">Reference proteome</keyword>
<gene>
    <name evidence="12" type="primary">A08p014140.1_BraROA</name>
    <name evidence="12" type="ORF">IGI04_030428</name>
</gene>
<keyword evidence="7" id="KW-0053">Apoptosis</keyword>
<evidence type="ECO:0000256" key="7">
    <source>
        <dbReference type="ARBA" id="ARBA00022703"/>
    </source>
</evidence>
<keyword evidence="6 11" id="KW-0812">Transmembrane</keyword>
<sequence>MVKSTTTPTNLKIHHYLICLRSFCLRIFDVDFLEHVSYMALVGSFSFNSFLSGVLSCTGTAFLASRFNVSLQLTVTCTLGECIETNSLLYVLLIVCLWIQVNKENKKFKDLAPKRAFADFVLSNLVFHLVIMNFFDRCPSPILSDVFMSCKNVI</sequence>
<dbReference type="PANTHER" id="PTHR10705:SF3">
    <property type="entry name" value="DOLICHYL-DIPHOSPHOOLIGOSACCHARIDE--PROTEIN GLYCOSYLTRANSFERASE SUBUNIT DAD1"/>
    <property type="match status" value="1"/>
</dbReference>
<organism evidence="12 13">
    <name type="scientific">Brassica rapa subsp. trilocularis</name>
    <dbReference type="NCBI Taxonomy" id="1813537"/>
    <lineage>
        <taxon>Eukaryota</taxon>
        <taxon>Viridiplantae</taxon>
        <taxon>Streptophyta</taxon>
        <taxon>Embryophyta</taxon>
        <taxon>Tracheophyta</taxon>
        <taxon>Spermatophyta</taxon>
        <taxon>Magnoliopsida</taxon>
        <taxon>eudicotyledons</taxon>
        <taxon>Gunneridae</taxon>
        <taxon>Pentapetalae</taxon>
        <taxon>rosids</taxon>
        <taxon>malvids</taxon>
        <taxon>Brassicales</taxon>
        <taxon>Brassicaceae</taxon>
        <taxon>Brassiceae</taxon>
        <taxon>Brassica</taxon>
    </lineage>
</organism>
<evidence type="ECO:0000256" key="4">
    <source>
        <dbReference type="ARBA" id="ARBA00009386"/>
    </source>
</evidence>
<evidence type="ECO:0000256" key="11">
    <source>
        <dbReference type="RuleBase" id="RU361136"/>
    </source>
</evidence>
<evidence type="ECO:0000256" key="2">
    <source>
        <dbReference type="ARBA" id="ARBA00004477"/>
    </source>
</evidence>
<comment type="pathway">
    <text evidence="3 11">Protein modification; protein glycosylation.</text>
</comment>
<dbReference type="PANTHER" id="PTHR10705">
    <property type="entry name" value="DOLICHYL-DIPHOSPHOOLIGOSACCHARIDE--PROTEIN GLYCOSYLTRANSFERASE SUBUNIT DAD1"/>
    <property type="match status" value="1"/>
</dbReference>
<evidence type="ECO:0000256" key="6">
    <source>
        <dbReference type="ARBA" id="ARBA00022692"/>
    </source>
</evidence>
<name>A0ABQ7LRJ3_BRACM</name>
<comment type="caution">
    <text evidence="12">The sequence shown here is derived from an EMBL/GenBank/DDBJ whole genome shotgun (WGS) entry which is preliminary data.</text>
</comment>